<dbReference type="EMBL" id="JADFTS010000001">
    <property type="protein sequence ID" value="KAF9625317.1"/>
    <property type="molecule type" value="Genomic_DNA"/>
</dbReference>
<comment type="caution">
    <text evidence="1">The sequence shown here is derived from an EMBL/GenBank/DDBJ whole genome shotgun (WGS) entry which is preliminary data.</text>
</comment>
<evidence type="ECO:0000313" key="2">
    <source>
        <dbReference type="Proteomes" id="UP000631114"/>
    </source>
</evidence>
<reference evidence="1 2" key="1">
    <citation type="submission" date="2020-10" db="EMBL/GenBank/DDBJ databases">
        <title>The Coptis chinensis genome and diversification of protoberbering-type alkaloids.</title>
        <authorList>
            <person name="Wang B."/>
            <person name="Shu S."/>
            <person name="Song C."/>
            <person name="Liu Y."/>
        </authorList>
    </citation>
    <scope>NUCLEOTIDE SEQUENCE [LARGE SCALE GENOMIC DNA]</scope>
    <source>
        <strain evidence="1">HL-2020</strain>
        <tissue evidence="1">Leaf</tissue>
    </source>
</reference>
<dbReference type="SUPFAM" id="SSF56219">
    <property type="entry name" value="DNase I-like"/>
    <property type="match status" value="1"/>
</dbReference>
<keyword evidence="2" id="KW-1185">Reference proteome</keyword>
<accession>A0A835IZ51</accession>
<organism evidence="1 2">
    <name type="scientific">Coptis chinensis</name>
    <dbReference type="NCBI Taxonomy" id="261450"/>
    <lineage>
        <taxon>Eukaryota</taxon>
        <taxon>Viridiplantae</taxon>
        <taxon>Streptophyta</taxon>
        <taxon>Embryophyta</taxon>
        <taxon>Tracheophyta</taxon>
        <taxon>Spermatophyta</taxon>
        <taxon>Magnoliopsida</taxon>
        <taxon>Ranunculales</taxon>
        <taxon>Ranunculaceae</taxon>
        <taxon>Coptidoideae</taxon>
        <taxon>Coptis</taxon>
    </lineage>
</organism>
<dbReference type="Proteomes" id="UP000631114">
    <property type="component" value="Unassembled WGS sequence"/>
</dbReference>
<dbReference type="PANTHER" id="PTHR33710:SF62">
    <property type="entry name" value="DUF4283 DOMAIN PROTEIN"/>
    <property type="match status" value="1"/>
</dbReference>
<protein>
    <submittedName>
        <fullName evidence="1">Uncharacterized protein</fullName>
    </submittedName>
</protein>
<dbReference type="Gene3D" id="3.60.10.10">
    <property type="entry name" value="Endonuclease/exonuclease/phosphatase"/>
    <property type="match status" value="1"/>
</dbReference>
<dbReference type="PANTHER" id="PTHR33710">
    <property type="entry name" value="BNAC02G09200D PROTEIN"/>
    <property type="match status" value="1"/>
</dbReference>
<dbReference type="InterPro" id="IPR036691">
    <property type="entry name" value="Endo/exonu/phosph_ase_sf"/>
</dbReference>
<evidence type="ECO:0000313" key="1">
    <source>
        <dbReference type="EMBL" id="KAF9625317.1"/>
    </source>
</evidence>
<dbReference type="AlphaFoldDB" id="A0A835IZ51"/>
<proteinExistence type="predicted"/>
<name>A0A835IZ51_9MAGN</name>
<dbReference type="OrthoDB" id="1436530at2759"/>
<sequence length="395" mass="46615">MKQDKENFNEMVESFFEEDREARRKTHVHNDREVAAVHPNILQKNSAGKGKKHQSVKGSGRVSLIKRLGDFESFVVPSQGLSGGLWIFWERSVVVEWSVLTMFKPTNDESWLLMGDFNEITCPEEKCGEKLFNYSKVRTFLDMIDDCELFDLGFVGSIYTWTNRQNGRHRIWERIDRMMANEVWRSRFSDCRVRHELATISDHKFMILKLIQDRVTVRRPFRFEIMWVQHGGCQDQIKYAFQNELRGSPSFVLCKKLQTCQKNLRWWNKHVFGEVEHKLEVVIQRLSEIQSLIKNDNETEELFMVENDLILEHNDILVQQANHWGQKACLDWFQFGEQNTRFYHNMIFNVQAPCFDEGEKLKLLSGVDNDEIVAALKHMKPFKSPGPDGYQVFFF</sequence>
<gene>
    <name evidence="1" type="ORF">IFM89_021442</name>
</gene>